<dbReference type="STRING" id="888741.HMPREF9098_1402"/>
<dbReference type="AlphaFoldDB" id="F0EZW8"/>
<keyword evidence="3" id="KW-1185">Reference proteome</keyword>
<evidence type="ECO:0000313" key="3">
    <source>
        <dbReference type="Proteomes" id="UP000004088"/>
    </source>
</evidence>
<organism evidence="2 3">
    <name type="scientific">Kingella denitrificans ATCC 33394</name>
    <dbReference type="NCBI Taxonomy" id="888741"/>
    <lineage>
        <taxon>Bacteria</taxon>
        <taxon>Pseudomonadati</taxon>
        <taxon>Pseudomonadota</taxon>
        <taxon>Betaproteobacteria</taxon>
        <taxon>Neisseriales</taxon>
        <taxon>Neisseriaceae</taxon>
        <taxon>Kingella</taxon>
    </lineage>
</organism>
<dbReference type="InterPro" id="IPR007456">
    <property type="entry name" value="Smg"/>
</dbReference>
<comment type="similarity">
    <text evidence="1">Belongs to the Smg family.</text>
</comment>
<dbReference type="PANTHER" id="PTHR38692">
    <property type="entry name" value="PROTEIN SMG"/>
    <property type="match status" value="1"/>
</dbReference>
<dbReference type="EMBL" id="AEWV01000022">
    <property type="protein sequence ID" value="EGC17147.1"/>
    <property type="molecule type" value="Genomic_DNA"/>
</dbReference>
<protein>
    <recommendedName>
        <fullName evidence="1">Protein Smg homolog</fullName>
    </recommendedName>
</protein>
<proteinExistence type="inferred from homology"/>
<sequence>MLKYVGFCFENTNMREVVAFLLEHFADFQEFPQSDDLGEMLEEAGFEYESISQTLTCVHLLEELPETKSSLHADTPVLRIYHPEEIELLSAEIRGLLHFLENSRAINAQQREYIIHALIHLPYEQMTLENAKVLALLVLWAQRTELPTLIGDDLMSVLHGKGTMH</sequence>
<dbReference type="Pfam" id="PF04361">
    <property type="entry name" value="DUF494"/>
    <property type="match status" value="1"/>
</dbReference>
<dbReference type="Proteomes" id="UP000004088">
    <property type="component" value="Unassembled WGS sequence"/>
</dbReference>
<reference evidence="2 3" key="1">
    <citation type="submission" date="2011-01" db="EMBL/GenBank/DDBJ databases">
        <authorList>
            <person name="Muzny D."/>
            <person name="Qin X."/>
            <person name="Deng J."/>
            <person name="Jiang H."/>
            <person name="Liu Y."/>
            <person name="Qu J."/>
            <person name="Song X.-Z."/>
            <person name="Zhang L."/>
            <person name="Thornton R."/>
            <person name="Coyle M."/>
            <person name="Francisco L."/>
            <person name="Jackson L."/>
            <person name="Javaid M."/>
            <person name="Korchina V."/>
            <person name="Kovar C."/>
            <person name="Mata R."/>
            <person name="Mathew T."/>
            <person name="Ngo R."/>
            <person name="Nguyen L."/>
            <person name="Nguyen N."/>
            <person name="Okwuonu G."/>
            <person name="Ongeri F."/>
            <person name="Pham C."/>
            <person name="Simmons D."/>
            <person name="Wilczek-Boney K."/>
            <person name="Hale W."/>
            <person name="Jakkamsetti A."/>
            <person name="Pham P."/>
            <person name="Ruth R."/>
            <person name="San Lucas F."/>
            <person name="Warren J."/>
            <person name="Zhang J."/>
            <person name="Zhao Z."/>
            <person name="Zhou C."/>
            <person name="Zhu D."/>
            <person name="Lee S."/>
            <person name="Bess C."/>
            <person name="Blankenburg K."/>
            <person name="Forbes L."/>
            <person name="Fu Q."/>
            <person name="Gubbala S."/>
            <person name="Hirani K."/>
            <person name="Jayaseelan J.C."/>
            <person name="Lara F."/>
            <person name="Munidasa M."/>
            <person name="Palculict T."/>
            <person name="Patil S."/>
            <person name="Pu L.-L."/>
            <person name="Saada N."/>
            <person name="Tang L."/>
            <person name="Weissenberger G."/>
            <person name="Zhu Y."/>
            <person name="Hemphill L."/>
            <person name="Shang Y."/>
            <person name="Youmans B."/>
            <person name="Ayvaz T."/>
            <person name="Ross M."/>
            <person name="Santibanez J."/>
            <person name="Aqrawi P."/>
            <person name="Gross S."/>
            <person name="Joshi V."/>
            <person name="Fowler G."/>
            <person name="Nazareth L."/>
            <person name="Reid J."/>
            <person name="Worley K."/>
            <person name="Petrosino J."/>
            <person name="Highlander S."/>
            <person name="Gibbs R."/>
        </authorList>
    </citation>
    <scope>NUCLEOTIDE SEQUENCE [LARGE SCALE GENOMIC DNA]</scope>
    <source>
        <strain evidence="2 3">ATCC 33394</strain>
    </source>
</reference>
<evidence type="ECO:0000313" key="2">
    <source>
        <dbReference type="EMBL" id="EGC17147.1"/>
    </source>
</evidence>
<dbReference type="PANTHER" id="PTHR38692:SF1">
    <property type="entry name" value="PROTEIN SMG"/>
    <property type="match status" value="1"/>
</dbReference>
<evidence type="ECO:0000256" key="1">
    <source>
        <dbReference type="HAMAP-Rule" id="MF_00598"/>
    </source>
</evidence>
<accession>F0EZW8</accession>
<dbReference type="HAMAP" id="MF_00598">
    <property type="entry name" value="Smg"/>
    <property type="match status" value="1"/>
</dbReference>
<name>F0EZW8_9NEIS</name>
<dbReference type="HOGENOM" id="CLU_133242_0_0_4"/>
<comment type="caution">
    <text evidence="2">The sequence shown here is derived from an EMBL/GenBank/DDBJ whole genome shotgun (WGS) entry which is preliminary data.</text>
</comment>
<gene>
    <name evidence="1" type="primary">smg</name>
    <name evidence="2" type="ORF">HMPREF9098_1402</name>
</gene>